<dbReference type="Proteomes" id="UP000640333">
    <property type="component" value="Unassembled WGS sequence"/>
</dbReference>
<name>A0A8J7F9V1_9GAMM</name>
<accession>A0A8J7F9V1</accession>
<protein>
    <submittedName>
        <fullName evidence="1">DUF2750 domain-containing protein</fullName>
    </submittedName>
</protein>
<dbReference type="InterPro" id="IPR021284">
    <property type="entry name" value="DUF2750"/>
</dbReference>
<evidence type="ECO:0000313" key="2">
    <source>
        <dbReference type="Proteomes" id="UP000640333"/>
    </source>
</evidence>
<dbReference type="Pfam" id="PF11042">
    <property type="entry name" value="DUF2750"/>
    <property type="match status" value="1"/>
</dbReference>
<gene>
    <name evidence="1" type="ORF">IOQ59_10195</name>
</gene>
<sequence>MNEKQFDAVLALDSFDRYGHFVSKVADWEQLWGVKSDEGWLVPAAPEEFEYFPLWPHPEYAQKIADENFPGHSATEIGLGELLDHWLPLLEQDQAKVAVFPNKEWTFWCIEPHDLKEELLNEMAKYE</sequence>
<dbReference type="RefSeq" id="WP_193953186.1">
    <property type="nucleotide sequence ID" value="NZ_JADEYS010000009.1"/>
</dbReference>
<dbReference type="AlphaFoldDB" id="A0A8J7F9V1"/>
<dbReference type="EMBL" id="JADEYS010000009">
    <property type="protein sequence ID" value="MBE9397630.1"/>
    <property type="molecule type" value="Genomic_DNA"/>
</dbReference>
<keyword evidence="2" id="KW-1185">Reference proteome</keyword>
<organism evidence="1 2">
    <name type="scientific">Pontibacterium sinense</name>
    <dbReference type="NCBI Taxonomy" id="2781979"/>
    <lineage>
        <taxon>Bacteria</taxon>
        <taxon>Pseudomonadati</taxon>
        <taxon>Pseudomonadota</taxon>
        <taxon>Gammaproteobacteria</taxon>
        <taxon>Oceanospirillales</taxon>
        <taxon>Oceanospirillaceae</taxon>
        <taxon>Pontibacterium</taxon>
    </lineage>
</organism>
<proteinExistence type="predicted"/>
<comment type="caution">
    <text evidence="1">The sequence shown here is derived from an EMBL/GenBank/DDBJ whole genome shotgun (WGS) entry which is preliminary data.</text>
</comment>
<reference evidence="1" key="1">
    <citation type="submission" date="2020-10" db="EMBL/GenBank/DDBJ databases">
        <title>Bacterium isolated from coastal waters sediment.</title>
        <authorList>
            <person name="Chen R.-J."/>
            <person name="Lu D.-C."/>
            <person name="Zhu K.-L."/>
            <person name="Du Z.-J."/>
        </authorList>
    </citation>
    <scope>NUCLEOTIDE SEQUENCE</scope>
    <source>
        <strain evidence="1">N1Y112</strain>
    </source>
</reference>
<evidence type="ECO:0000313" key="1">
    <source>
        <dbReference type="EMBL" id="MBE9397630.1"/>
    </source>
</evidence>